<sequence>MQQYNNKKIVLAFGTFDILHPGHESYLAQAKSLGDLLVVAVARDKNVQKTKGALPQNNENQRLQRIKELKIVDRALLGFLDDPYQIIERVKPDVIALGYDQTTYTDILVQELKSRKINCQIVRLKPYHPEKYKSSLLKRK</sequence>
<keyword evidence="1" id="KW-0808">Transferase</keyword>
<dbReference type="PANTHER" id="PTHR43793">
    <property type="entry name" value="FAD SYNTHASE"/>
    <property type="match status" value="1"/>
</dbReference>
<evidence type="ECO:0000259" key="3">
    <source>
        <dbReference type="Pfam" id="PF01467"/>
    </source>
</evidence>
<dbReference type="GO" id="GO:0016779">
    <property type="term" value="F:nucleotidyltransferase activity"/>
    <property type="evidence" value="ECO:0007669"/>
    <property type="project" value="UniProtKB-KW"/>
</dbReference>
<evidence type="ECO:0000313" key="4">
    <source>
        <dbReference type="EMBL" id="PIY95902.1"/>
    </source>
</evidence>
<name>A0A2M7RH45_9BACT</name>
<accession>A0A2M7RH45</accession>
<evidence type="ECO:0000313" key="5">
    <source>
        <dbReference type="Proteomes" id="UP000230779"/>
    </source>
</evidence>
<dbReference type="Gene3D" id="3.40.50.620">
    <property type="entry name" value="HUPs"/>
    <property type="match status" value="1"/>
</dbReference>
<dbReference type="AlphaFoldDB" id="A0A2M7RH45"/>
<feature type="domain" description="Cytidyltransferase-like" evidence="3">
    <location>
        <begin position="11"/>
        <end position="139"/>
    </location>
</feature>
<dbReference type="EMBL" id="PFMD01000064">
    <property type="protein sequence ID" value="PIY95902.1"/>
    <property type="molecule type" value="Genomic_DNA"/>
</dbReference>
<keyword evidence="2" id="KW-0548">Nucleotidyltransferase</keyword>
<dbReference type="Proteomes" id="UP000230779">
    <property type="component" value="Unassembled WGS sequence"/>
</dbReference>
<comment type="caution">
    <text evidence="4">The sequence shown here is derived from an EMBL/GenBank/DDBJ whole genome shotgun (WGS) entry which is preliminary data.</text>
</comment>
<evidence type="ECO:0000256" key="2">
    <source>
        <dbReference type="ARBA" id="ARBA00022695"/>
    </source>
</evidence>
<organism evidence="4 5">
    <name type="scientific">Candidatus Kerfeldbacteria bacterium CG_4_10_14_0_8_um_filter_42_10</name>
    <dbReference type="NCBI Taxonomy" id="2014248"/>
    <lineage>
        <taxon>Bacteria</taxon>
        <taxon>Candidatus Kerfeldiibacteriota</taxon>
    </lineage>
</organism>
<dbReference type="InterPro" id="IPR050385">
    <property type="entry name" value="Archaeal_FAD_synthase"/>
</dbReference>
<proteinExistence type="predicted"/>
<evidence type="ECO:0000256" key="1">
    <source>
        <dbReference type="ARBA" id="ARBA00022679"/>
    </source>
</evidence>
<gene>
    <name evidence="4" type="ORF">COY66_05595</name>
</gene>
<reference evidence="4 5" key="1">
    <citation type="submission" date="2017-09" db="EMBL/GenBank/DDBJ databases">
        <title>Depth-based differentiation of microbial function through sediment-hosted aquifers and enrichment of novel symbionts in the deep terrestrial subsurface.</title>
        <authorList>
            <person name="Probst A.J."/>
            <person name="Ladd B."/>
            <person name="Jarett J.K."/>
            <person name="Geller-Mcgrath D.E."/>
            <person name="Sieber C.M."/>
            <person name="Emerson J.B."/>
            <person name="Anantharaman K."/>
            <person name="Thomas B.C."/>
            <person name="Malmstrom R."/>
            <person name="Stieglmeier M."/>
            <person name="Klingl A."/>
            <person name="Woyke T."/>
            <person name="Ryan C.M."/>
            <person name="Banfield J.F."/>
        </authorList>
    </citation>
    <scope>NUCLEOTIDE SEQUENCE [LARGE SCALE GENOMIC DNA]</scope>
    <source>
        <strain evidence="4">CG_4_10_14_0_8_um_filter_42_10</strain>
    </source>
</reference>
<protein>
    <submittedName>
        <fullName evidence="4">FAD synthase</fullName>
    </submittedName>
</protein>
<dbReference type="InterPro" id="IPR004821">
    <property type="entry name" value="Cyt_trans-like"/>
</dbReference>
<dbReference type="SUPFAM" id="SSF52374">
    <property type="entry name" value="Nucleotidylyl transferase"/>
    <property type="match status" value="1"/>
</dbReference>
<dbReference type="PANTHER" id="PTHR43793:SF1">
    <property type="entry name" value="FAD SYNTHASE"/>
    <property type="match status" value="1"/>
</dbReference>
<dbReference type="Pfam" id="PF01467">
    <property type="entry name" value="CTP_transf_like"/>
    <property type="match status" value="1"/>
</dbReference>
<dbReference type="NCBIfam" id="TIGR00125">
    <property type="entry name" value="cyt_tran_rel"/>
    <property type="match status" value="1"/>
</dbReference>
<dbReference type="InterPro" id="IPR014729">
    <property type="entry name" value="Rossmann-like_a/b/a_fold"/>
</dbReference>